<evidence type="ECO:0000313" key="3">
    <source>
        <dbReference type="Proteomes" id="UP000253235"/>
    </source>
</evidence>
<reference evidence="2 3" key="1">
    <citation type="submission" date="2019-01" db="EMBL/GenBank/DDBJ databases">
        <title>Flavobacterium sp. nov. isolated from arctic soil.</title>
        <authorList>
            <person name="Kim D.-U."/>
        </authorList>
    </citation>
    <scope>NUCLEOTIDE SEQUENCE [LARGE SCALE GENOMIC DNA]</scope>
    <source>
        <strain evidence="2 3">Kopri-42</strain>
    </source>
</reference>
<proteinExistence type="predicted"/>
<dbReference type="RefSeq" id="WP_113664968.1">
    <property type="nucleotide sequence ID" value="NZ_QNVY02000001.1"/>
</dbReference>
<evidence type="ECO:0000259" key="1">
    <source>
        <dbReference type="Pfam" id="PF03544"/>
    </source>
</evidence>
<sequence>MVRKYKITISEPCQEDWNKMTPNDQGRFCMSCAKTVVDFTAMLPEEVQHFFIQNQNQNICGRMSKSQLDSITIQIPSRALYIQTQYHKMFLLALFITMGTTLFSCADKNGNKQKIDSVEVVKDSTKASQITVGMMLPEKNNTQNHVQPPAPATKVNHVKFINPQTIACEKTTKNETVVEDVIYNGGIGFEFPPEYKDGIEKFYTFFKEEFKHPENIKNKITEISISFVVDKDGSLTYVKPQSEIDEALESEIIRVLKLCPKWKPGEQNGKKTRTLYTAPISLI</sequence>
<evidence type="ECO:0000313" key="2">
    <source>
        <dbReference type="EMBL" id="RYJ52963.1"/>
    </source>
</evidence>
<name>A0A482TMY3_9FLAO</name>
<dbReference type="Pfam" id="PF03544">
    <property type="entry name" value="TonB_C"/>
    <property type="match status" value="1"/>
</dbReference>
<comment type="caution">
    <text evidence="2">The sequence shown here is derived from an EMBL/GenBank/DDBJ whole genome shotgun (WGS) entry which is preliminary data.</text>
</comment>
<organism evidence="2 3">
    <name type="scientific">Flavobacterium petrolei</name>
    <dbReference type="NCBI Taxonomy" id="2259594"/>
    <lineage>
        <taxon>Bacteria</taxon>
        <taxon>Pseudomonadati</taxon>
        <taxon>Bacteroidota</taxon>
        <taxon>Flavobacteriia</taxon>
        <taxon>Flavobacteriales</taxon>
        <taxon>Flavobacteriaceae</taxon>
        <taxon>Flavobacterium</taxon>
    </lineage>
</organism>
<feature type="domain" description="TonB C-terminal" evidence="1">
    <location>
        <begin position="223"/>
        <end position="280"/>
    </location>
</feature>
<dbReference type="SUPFAM" id="SSF74653">
    <property type="entry name" value="TolA/TonB C-terminal domain"/>
    <property type="match status" value="1"/>
</dbReference>
<dbReference type="OrthoDB" id="1095452at2"/>
<dbReference type="Proteomes" id="UP000253235">
    <property type="component" value="Unassembled WGS sequence"/>
</dbReference>
<dbReference type="Gene3D" id="3.30.1150.10">
    <property type="match status" value="1"/>
</dbReference>
<keyword evidence="3" id="KW-1185">Reference proteome</keyword>
<dbReference type="AlphaFoldDB" id="A0A482TMY3"/>
<gene>
    <name evidence="2" type="ORF">DR871_002645</name>
</gene>
<accession>A0A482TMY3</accession>
<dbReference type="EMBL" id="QNVY02000001">
    <property type="protein sequence ID" value="RYJ52963.1"/>
    <property type="molecule type" value="Genomic_DNA"/>
</dbReference>
<protein>
    <recommendedName>
        <fullName evidence="1">TonB C-terminal domain-containing protein</fullName>
    </recommendedName>
</protein>
<dbReference type="InterPro" id="IPR037682">
    <property type="entry name" value="TonB_C"/>
</dbReference>
<dbReference type="GO" id="GO:0055085">
    <property type="term" value="P:transmembrane transport"/>
    <property type="evidence" value="ECO:0007669"/>
    <property type="project" value="InterPro"/>
</dbReference>